<evidence type="ECO:0000313" key="2">
    <source>
        <dbReference type="EMBL" id="AJA44531.1"/>
    </source>
</evidence>
<gene>
    <name evidence="2" type="ORF">FPB0191_00702</name>
</gene>
<dbReference type="OrthoDB" id="6198608at2"/>
<dbReference type="KEGG" id="fpp:FPB0191_00702"/>
<dbReference type="Proteomes" id="UP000030901">
    <property type="component" value="Chromosome"/>
</dbReference>
<dbReference type="AlphaFoldDB" id="A0A0A7S5J6"/>
<evidence type="ECO:0000313" key="3">
    <source>
        <dbReference type="Proteomes" id="UP000030901"/>
    </source>
</evidence>
<organism evidence="2 3">
    <name type="scientific">Frischella perrara</name>
    <dbReference type="NCBI Taxonomy" id="1267021"/>
    <lineage>
        <taxon>Bacteria</taxon>
        <taxon>Pseudomonadati</taxon>
        <taxon>Pseudomonadota</taxon>
        <taxon>Gammaproteobacteria</taxon>
        <taxon>Orbales</taxon>
        <taxon>Orbaceae</taxon>
        <taxon>Frischella</taxon>
    </lineage>
</organism>
<dbReference type="NCBIfam" id="TIGR00743">
    <property type="entry name" value="DUF406 family protein"/>
    <property type="match status" value="1"/>
</dbReference>
<dbReference type="Pfam" id="PF04175">
    <property type="entry name" value="DUF406"/>
    <property type="match status" value="1"/>
</dbReference>
<evidence type="ECO:0008006" key="4">
    <source>
        <dbReference type="Google" id="ProtNLM"/>
    </source>
</evidence>
<keyword evidence="3" id="KW-1185">Reference proteome</keyword>
<dbReference type="Gene3D" id="3.30.70.860">
    <property type="match status" value="1"/>
</dbReference>
<dbReference type="PANTHER" id="PTHR38769">
    <property type="entry name" value="UPF0381 PROTEIN YFCZ-RELATED"/>
    <property type="match status" value="1"/>
</dbReference>
<comment type="similarity">
    <text evidence="1">Belongs to the UPF0381 family.</text>
</comment>
<accession>A0A0A7S5J6</accession>
<reference evidence="2 3" key="1">
    <citation type="journal article" date="2014" name="Appl. Environ. Microbiol.">
        <title>Gut symbionts from distinct hosts exhibit genotoxic activity via divergent colibactin biosynthetic pathways.</title>
        <authorList>
            <person name="Engel P."/>
            <person name="Vizcaino M.I."/>
            <person name="Crawford J.M."/>
        </authorList>
    </citation>
    <scope>NUCLEOTIDE SEQUENCE [LARGE SCALE GENOMIC DNA]</scope>
    <source>
        <strain evidence="2 3">PEB0191</strain>
    </source>
</reference>
<dbReference type="HOGENOM" id="CLU_162758_0_0_6"/>
<name>A0A0A7S5J6_FRIPE</name>
<proteinExistence type="inferred from homology"/>
<dbReference type="InterPro" id="IPR005272">
    <property type="entry name" value="DUF406"/>
</dbReference>
<dbReference type="GO" id="GO:0005829">
    <property type="term" value="C:cytosol"/>
    <property type="evidence" value="ECO:0007669"/>
    <property type="project" value="TreeGrafter"/>
</dbReference>
<dbReference type="EMBL" id="CP009056">
    <property type="protein sequence ID" value="AJA44531.1"/>
    <property type="molecule type" value="Genomic_DNA"/>
</dbReference>
<dbReference type="STRING" id="1267021.FPB0191_00702"/>
<dbReference type="RefSeq" id="WP_039104052.1">
    <property type="nucleotide sequence ID" value="NZ_CALYQC010000001.1"/>
</dbReference>
<protein>
    <recommendedName>
        <fullName evidence="4">DUF406 family protein</fullName>
    </recommendedName>
</protein>
<dbReference type="PANTHER" id="PTHR38769:SF1">
    <property type="entry name" value="UPF0381 PROTEIN YFCZ-RELATED"/>
    <property type="match status" value="1"/>
</dbReference>
<evidence type="ECO:0000256" key="1">
    <source>
        <dbReference type="ARBA" id="ARBA00006201"/>
    </source>
</evidence>
<dbReference type="InterPro" id="IPR035571">
    <property type="entry name" value="UPF0234-like_C"/>
</dbReference>
<sequence length="98" mass="10863">MSDSKNKCKGNETSACCCVDVGTIIDNDDCSTEFKAVFPSEELAQEKLAVLSQTAREVESEPCQIKSKIEKVTDGYELTANFHFSCGSECLIFQLRLR</sequence>